<evidence type="ECO:0000313" key="2">
    <source>
        <dbReference type="Proteomes" id="UP001159363"/>
    </source>
</evidence>
<name>A0ABQ9GFY0_9NEOP</name>
<keyword evidence="2" id="KW-1185">Reference proteome</keyword>
<comment type="caution">
    <text evidence="1">The sequence shown here is derived from an EMBL/GenBank/DDBJ whole genome shotgun (WGS) entry which is preliminary data.</text>
</comment>
<proteinExistence type="predicted"/>
<accession>A0ABQ9GFY0</accession>
<evidence type="ECO:0000313" key="1">
    <source>
        <dbReference type="EMBL" id="KAJ8870136.1"/>
    </source>
</evidence>
<organism evidence="1 2">
    <name type="scientific">Dryococelus australis</name>
    <dbReference type="NCBI Taxonomy" id="614101"/>
    <lineage>
        <taxon>Eukaryota</taxon>
        <taxon>Metazoa</taxon>
        <taxon>Ecdysozoa</taxon>
        <taxon>Arthropoda</taxon>
        <taxon>Hexapoda</taxon>
        <taxon>Insecta</taxon>
        <taxon>Pterygota</taxon>
        <taxon>Neoptera</taxon>
        <taxon>Polyneoptera</taxon>
        <taxon>Phasmatodea</taxon>
        <taxon>Verophasmatodea</taxon>
        <taxon>Anareolatae</taxon>
        <taxon>Phasmatidae</taxon>
        <taxon>Eurycanthinae</taxon>
        <taxon>Dryococelus</taxon>
    </lineage>
</organism>
<sequence>MEGFHLRKFEKKMTVFTLLAPCRHGPSKLSELAWIFDPLGWFSPIVLWKNLSYNICEYAIFTGMTHPRQT</sequence>
<reference evidence="1 2" key="1">
    <citation type="submission" date="2023-02" db="EMBL/GenBank/DDBJ databases">
        <title>LHISI_Scaffold_Assembly.</title>
        <authorList>
            <person name="Stuart O.P."/>
            <person name="Cleave R."/>
            <person name="Magrath M.J.L."/>
            <person name="Mikheyev A.S."/>
        </authorList>
    </citation>
    <scope>NUCLEOTIDE SEQUENCE [LARGE SCALE GENOMIC DNA]</scope>
    <source>
        <strain evidence="1">Daus_M_001</strain>
        <tissue evidence="1">Leg muscle</tissue>
    </source>
</reference>
<dbReference type="Proteomes" id="UP001159363">
    <property type="component" value="Chromosome 12"/>
</dbReference>
<dbReference type="EMBL" id="JARBHB010000013">
    <property type="protein sequence ID" value="KAJ8870136.1"/>
    <property type="molecule type" value="Genomic_DNA"/>
</dbReference>
<gene>
    <name evidence="1" type="ORF">PR048_029148</name>
</gene>
<protein>
    <submittedName>
        <fullName evidence="1">Uncharacterized protein</fullName>
    </submittedName>
</protein>